<dbReference type="AlphaFoldDB" id="A0AAV4QR11"/>
<feature type="compositionally biased region" description="Basic and acidic residues" evidence="1">
    <location>
        <begin position="51"/>
        <end position="77"/>
    </location>
</feature>
<protein>
    <recommendedName>
        <fullName evidence="4">Ycf1</fullName>
    </recommendedName>
</protein>
<evidence type="ECO:0000256" key="1">
    <source>
        <dbReference type="SAM" id="MobiDB-lite"/>
    </source>
</evidence>
<gene>
    <name evidence="2" type="ORF">CDAR_450141</name>
</gene>
<dbReference type="Proteomes" id="UP001054837">
    <property type="component" value="Unassembled WGS sequence"/>
</dbReference>
<evidence type="ECO:0000313" key="2">
    <source>
        <dbReference type="EMBL" id="GIY12118.1"/>
    </source>
</evidence>
<organism evidence="2 3">
    <name type="scientific">Caerostris darwini</name>
    <dbReference type="NCBI Taxonomy" id="1538125"/>
    <lineage>
        <taxon>Eukaryota</taxon>
        <taxon>Metazoa</taxon>
        <taxon>Ecdysozoa</taxon>
        <taxon>Arthropoda</taxon>
        <taxon>Chelicerata</taxon>
        <taxon>Arachnida</taxon>
        <taxon>Araneae</taxon>
        <taxon>Araneomorphae</taxon>
        <taxon>Entelegynae</taxon>
        <taxon>Araneoidea</taxon>
        <taxon>Araneidae</taxon>
        <taxon>Caerostris</taxon>
    </lineage>
</organism>
<feature type="compositionally biased region" description="Basic and acidic residues" evidence="1">
    <location>
        <begin position="16"/>
        <end position="25"/>
    </location>
</feature>
<evidence type="ECO:0000313" key="3">
    <source>
        <dbReference type="Proteomes" id="UP001054837"/>
    </source>
</evidence>
<accession>A0AAV4QR11</accession>
<feature type="region of interest" description="Disordered" evidence="1">
    <location>
        <begin position="1"/>
        <end position="77"/>
    </location>
</feature>
<name>A0AAV4QR11_9ARAC</name>
<comment type="caution">
    <text evidence="2">The sequence shown here is derived from an EMBL/GenBank/DDBJ whole genome shotgun (WGS) entry which is preliminary data.</text>
</comment>
<dbReference type="EMBL" id="BPLQ01004987">
    <property type="protein sequence ID" value="GIY12118.1"/>
    <property type="molecule type" value="Genomic_DNA"/>
</dbReference>
<reference evidence="2 3" key="1">
    <citation type="submission" date="2021-06" db="EMBL/GenBank/DDBJ databases">
        <title>Caerostris darwini draft genome.</title>
        <authorList>
            <person name="Kono N."/>
            <person name="Arakawa K."/>
        </authorList>
    </citation>
    <scope>NUCLEOTIDE SEQUENCE [LARGE SCALE GENOMIC DNA]</scope>
</reference>
<sequence length="108" mass="12998">MKFCQRAPSYQYHLNKQSESRRGDIPNKSPYKNDLINKGIDQSNNEIVRTPGDKAMHSEIEQDTFSNRRDIESRKRSRWDRILSEEREFQQQNRNEIEVKFQSYEQSS</sequence>
<evidence type="ECO:0008006" key="4">
    <source>
        <dbReference type="Google" id="ProtNLM"/>
    </source>
</evidence>
<proteinExistence type="predicted"/>
<keyword evidence="3" id="KW-1185">Reference proteome</keyword>